<accession>A0A517QMY2</accession>
<name>A0A517QMY2_9PLAN</name>
<reference evidence="1 2" key="1">
    <citation type="submission" date="2019-02" db="EMBL/GenBank/DDBJ databases">
        <title>Deep-cultivation of Planctomycetes and their phenomic and genomic characterization uncovers novel biology.</title>
        <authorList>
            <person name="Wiegand S."/>
            <person name="Jogler M."/>
            <person name="Boedeker C."/>
            <person name="Pinto D."/>
            <person name="Vollmers J."/>
            <person name="Rivas-Marin E."/>
            <person name="Kohn T."/>
            <person name="Peeters S.H."/>
            <person name="Heuer A."/>
            <person name="Rast P."/>
            <person name="Oberbeckmann S."/>
            <person name="Bunk B."/>
            <person name="Jeske O."/>
            <person name="Meyerdierks A."/>
            <person name="Storesund J.E."/>
            <person name="Kallscheuer N."/>
            <person name="Luecker S."/>
            <person name="Lage O.M."/>
            <person name="Pohl T."/>
            <person name="Merkel B.J."/>
            <person name="Hornburger P."/>
            <person name="Mueller R.-W."/>
            <person name="Bruemmer F."/>
            <person name="Labrenz M."/>
            <person name="Spormann A.M."/>
            <person name="Op den Camp H."/>
            <person name="Overmann J."/>
            <person name="Amann R."/>
            <person name="Jetten M.S.M."/>
            <person name="Mascher T."/>
            <person name="Medema M.H."/>
            <person name="Devos D.P."/>
            <person name="Kaster A.-K."/>
            <person name="Ovreas L."/>
            <person name="Rohde M."/>
            <person name="Galperin M.Y."/>
            <person name="Jogler C."/>
        </authorList>
    </citation>
    <scope>NUCLEOTIDE SEQUENCE [LARGE SCALE GENOMIC DNA]</scope>
    <source>
        <strain evidence="1 2">Mal48</strain>
    </source>
</reference>
<organism evidence="1 2">
    <name type="scientific">Thalassoglobus polymorphus</name>
    <dbReference type="NCBI Taxonomy" id="2527994"/>
    <lineage>
        <taxon>Bacteria</taxon>
        <taxon>Pseudomonadati</taxon>
        <taxon>Planctomycetota</taxon>
        <taxon>Planctomycetia</taxon>
        <taxon>Planctomycetales</taxon>
        <taxon>Planctomycetaceae</taxon>
        <taxon>Thalassoglobus</taxon>
    </lineage>
</organism>
<evidence type="ECO:0000313" key="2">
    <source>
        <dbReference type="Proteomes" id="UP000315724"/>
    </source>
</evidence>
<protein>
    <submittedName>
        <fullName evidence="1">Uncharacterized protein</fullName>
    </submittedName>
</protein>
<proteinExistence type="predicted"/>
<dbReference type="KEGG" id="tpol:Mal48_22150"/>
<gene>
    <name evidence="1" type="ORF">Mal48_22150</name>
</gene>
<dbReference type="AlphaFoldDB" id="A0A517QMY2"/>
<evidence type="ECO:0000313" key="1">
    <source>
        <dbReference type="EMBL" id="QDT32965.1"/>
    </source>
</evidence>
<sequence>MVFNSTATDAIQDSGEGIWITDTELTGSNGVMVTDSTGTYTFADTDIALSSGSDPSLSLKYRQLRNQQLDHERPEAVRRERGR</sequence>
<dbReference type="EMBL" id="CP036267">
    <property type="protein sequence ID" value="QDT32965.1"/>
    <property type="molecule type" value="Genomic_DNA"/>
</dbReference>
<dbReference type="Proteomes" id="UP000315724">
    <property type="component" value="Chromosome"/>
</dbReference>
<keyword evidence="2" id="KW-1185">Reference proteome</keyword>